<dbReference type="InterPro" id="IPR001138">
    <property type="entry name" value="Zn2Cys6_DnaBD"/>
</dbReference>
<evidence type="ECO:0000256" key="6">
    <source>
        <dbReference type="ARBA" id="ARBA00023242"/>
    </source>
</evidence>
<sequence length="710" mass="81386">MEVTRSPAAAHGYARFACDFCRQKKLKCSRELPKCGICKPWPGKCEYSRDMQNPSDLKGNQKSPVAEKNDIEDRLQSLEQTIQQLTSSVERALQNIAPDYPRTEDSPDLRLSRRVARSEKECPDSRLYIGSSHSFSFLKDTSTNLEIFQQPSNENARRNACSELQYLNTTLTTAQIHRNIVGDTSTSYYVPSRAAGYRLIGQFLENSEIGEPFFFVPSDEIISQVVFHPQKVKEKAWIIYFNYLLLCDIRTENPDTIEKEKFRHNVQLALNDSSIFLEPREANLQALVLLAVHGEDYAAPNLSWMLLGHACRQAEALGLHAPARHISESHNQRRLCLFWLLLAIDRSCSLAFGRPSFLSNSIYHDIPFPDENELLRFHPHDRPLIANQPASSHISTFGARLLIKSFEWARLIGDVLEFLSTKRKSSILRSEIRSRLEDWYLETEQTLLETMRVESAFLNAQQAREMRLGISSITFQYLHALILLLKGEEPCSELRLSSAREAISLLSSMVSNWSSVYNGVVWHLLYFPFTPFFVIFEHIIKNNYSTREVERDLALLSSTVTYFAEIQSEMRLLTMVCSRLQQVAAVFSQLAQIHASQNTRSRPENFRQIASLERNKQAEEPTHGSCAQVQEVIPDIDTGDLDFASYIEWLPNDMDAIWPMIDSERRNSASFRCTTGGNGTSTPRFQNRRNTFDGMFDWFSWDAYYAGNNK</sequence>
<dbReference type="Proteomes" id="UP001201262">
    <property type="component" value="Unassembled WGS sequence"/>
</dbReference>
<dbReference type="CDD" id="cd00067">
    <property type="entry name" value="GAL4"/>
    <property type="match status" value="1"/>
</dbReference>
<dbReference type="GO" id="GO:0003677">
    <property type="term" value="F:DNA binding"/>
    <property type="evidence" value="ECO:0007669"/>
    <property type="project" value="UniProtKB-KW"/>
</dbReference>
<keyword evidence="5" id="KW-0804">Transcription</keyword>
<dbReference type="SUPFAM" id="SSF57701">
    <property type="entry name" value="Zn2/Cys6 DNA-binding domain"/>
    <property type="match status" value="1"/>
</dbReference>
<proteinExistence type="predicted"/>
<feature type="domain" description="Zn(2)-C6 fungal-type" evidence="8">
    <location>
        <begin position="17"/>
        <end position="47"/>
    </location>
</feature>
<gene>
    <name evidence="9" type="ORF">BGW36DRAFT_389237</name>
</gene>
<dbReference type="GO" id="GO:0000981">
    <property type="term" value="F:DNA-binding transcription factor activity, RNA polymerase II-specific"/>
    <property type="evidence" value="ECO:0007669"/>
    <property type="project" value="InterPro"/>
</dbReference>
<evidence type="ECO:0000256" key="5">
    <source>
        <dbReference type="ARBA" id="ARBA00023163"/>
    </source>
</evidence>
<evidence type="ECO:0000256" key="4">
    <source>
        <dbReference type="ARBA" id="ARBA00023125"/>
    </source>
</evidence>
<evidence type="ECO:0000313" key="9">
    <source>
        <dbReference type="EMBL" id="KAH8690734.1"/>
    </source>
</evidence>
<dbReference type="PANTHER" id="PTHR46910:SF37">
    <property type="entry name" value="ZN(II)2CYS6 TRANSCRIPTION FACTOR (EUROFUNG)"/>
    <property type="match status" value="1"/>
</dbReference>
<keyword evidence="7" id="KW-0175">Coiled coil</keyword>
<dbReference type="RefSeq" id="XP_046066930.1">
    <property type="nucleotide sequence ID" value="XM_046217320.1"/>
</dbReference>
<dbReference type="GO" id="GO:0008270">
    <property type="term" value="F:zinc ion binding"/>
    <property type="evidence" value="ECO:0007669"/>
    <property type="project" value="InterPro"/>
</dbReference>
<keyword evidence="6" id="KW-0539">Nucleus</keyword>
<keyword evidence="2" id="KW-0479">Metal-binding</keyword>
<dbReference type="SMART" id="SM00906">
    <property type="entry name" value="Fungal_trans"/>
    <property type="match status" value="1"/>
</dbReference>
<reference evidence="9" key="1">
    <citation type="submission" date="2021-12" db="EMBL/GenBank/DDBJ databases">
        <title>Convergent genome expansion in fungi linked to evolution of root-endophyte symbiosis.</title>
        <authorList>
            <consortium name="DOE Joint Genome Institute"/>
            <person name="Ke Y.-H."/>
            <person name="Bonito G."/>
            <person name="Liao H.-L."/>
            <person name="Looney B."/>
            <person name="Rojas-Flechas A."/>
            <person name="Nash J."/>
            <person name="Hameed K."/>
            <person name="Schadt C."/>
            <person name="Martin F."/>
            <person name="Crous P.W."/>
            <person name="Miettinen O."/>
            <person name="Magnuson J.K."/>
            <person name="Labbe J."/>
            <person name="Jacobson D."/>
            <person name="Doktycz M.J."/>
            <person name="Veneault-Fourrey C."/>
            <person name="Kuo A."/>
            <person name="Mondo S."/>
            <person name="Calhoun S."/>
            <person name="Riley R."/>
            <person name="Ohm R."/>
            <person name="LaButti K."/>
            <person name="Andreopoulos B."/>
            <person name="Pangilinan J."/>
            <person name="Nolan M."/>
            <person name="Tritt A."/>
            <person name="Clum A."/>
            <person name="Lipzen A."/>
            <person name="Daum C."/>
            <person name="Barry K."/>
            <person name="Grigoriev I.V."/>
            <person name="Vilgalys R."/>
        </authorList>
    </citation>
    <scope>NUCLEOTIDE SEQUENCE</scope>
    <source>
        <strain evidence="9">PMI_201</strain>
    </source>
</reference>
<keyword evidence="3" id="KW-0805">Transcription regulation</keyword>
<name>A0AAD4KF08_9EURO</name>
<comment type="subcellular location">
    <subcellularLocation>
        <location evidence="1">Nucleus</location>
    </subcellularLocation>
</comment>
<comment type="caution">
    <text evidence="9">The sequence shown here is derived from an EMBL/GenBank/DDBJ whole genome shotgun (WGS) entry which is preliminary data.</text>
</comment>
<organism evidence="9 10">
    <name type="scientific">Talaromyces proteolyticus</name>
    <dbReference type="NCBI Taxonomy" id="1131652"/>
    <lineage>
        <taxon>Eukaryota</taxon>
        <taxon>Fungi</taxon>
        <taxon>Dikarya</taxon>
        <taxon>Ascomycota</taxon>
        <taxon>Pezizomycotina</taxon>
        <taxon>Eurotiomycetes</taxon>
        <taxon>Eurotiomycetidae</taxon>
        <taxon>Eurotiales</taxon>
        <taxon>Trichocomaceae</taxon>
        <taxon>Talaromyces</taxon>
        <taxon>Talaromyces sect. Bacilispori</taxon>
    </lineage>
</organism>
<dbReference type="AlphaFoldDB" id="A0AAD4KF08"/>
<dbReference type="InterPro" id="IPR036864">
    <property type="entry name" value="Zn2-C6_fun-type_DNA-bd_sf"/>
</dbReference>
<dbReference type="Pfam" id="PF00172">
    <property type="entry name" value="Zn_clus"/>
    <property type="match status" value="1"/>
</dbReference>
<dbReference type="PANTHER" id="PTHR46910">
    <property type="entry name" value="TRANSCRIPTION FACTOR PDR1"/>
    <property type="match status" value="1"/>
</dbReference>
<dbReference type="Gene3D" id="4.10.240.10">
    <property type="entry name" value="Zn(2)-C6 fungal-type DNA-binding domain"/>
    <property type="match status" value="1"/>
</dbReference>
<evidence type="ECO:0000256" key="2">
    <source>
        <dbReference type="ARBA" id="ARBA00022723"/>
    </source>
</evidence>
<evidence type="ECO:0000256" key="1">
    <source>
        <dbReference type="ARBA" id="ARBA00004123"/>
    </source>
</evidence>
<dbReference type="CDD" id="cd12148">
    <property type="entry name" value="fungal_TF_MHR"/>
    <property type="match status" value="1"/>
</dbReference>
<feature type="coiled-coil region" evidence="7">
    <location>
        <begin position="68"/>
        <end position="95"/>
    </location>
</feature>
<evidence type="ECO:0000256" key="3">
    <source>
        <dbReference type="ARBA" id="ARBA00023015"/>
    </source>
</evidence>
<dbReference type="GO" id="GO:0005634">
    <property type="term" value="C:nucleus"/>
    <property type="evidence" value="ECO:0007669"/>
    <property type="project" value="UniProtKB-SubCell"/>
</dbReference>
<dbReference type="InterPro" id="IPR007219">
    <property type="entry name" value="XnlR_reg_dom"/>
</dbReference>
<evidence type="ECO:0000256" key="7">
    <source>
        <dbReference type="SAM" id="Coils"/>
    </source>
</evidence>
<evidence type="ECO:0000259" key="8">
    <source>
        <dbReference type="PROSITE" id="PS50048"/>
    </source>
</evidence>
<keyword evidence="4" id="KW-0238">DNA-binding</keyword>
<protein>
    <recommendedName>
        <fullName evidence="8">Zn(2)-C6 fungal-type domain-containing protein</fullName>
    </recommendedName>
</protein>
<dbReference type="InterPro" id="IPR050987">
    <property type="entry name" value="AtrR-like"/>
</dbReference>
<dbReference type="GeneID" id="70247607"/>
<accession>A0AAD4KF08</accession>
<dbReference type="SMART" id="SM00066">
    <property type="entry name" value="GAL4"/>
    <property type="match status" value="1"/>
</dbReference>
<keyword evidence="10" id="KW-1185">Reference proteome</keyword>
<dbReference type="PROSITE" id="PS50048">
    <property type="entry name" value="ZN2_CY6_FUNGAL_2"/>
    <property type="match status" value="1"/>
</dbReference>
<dbReference type="GO" id="GO:0006351">
    <property type="term" value="P:DNA-templated transcription"/>
    <property type="evidence" value="ECO:0007669"/>
    <property type="project" value="InterPro"/>
</dbReference>
<dbReference type="Pfam" id="PF04082">
    <property type="entry name" value="Fungal_trans"/>
    <property type="match status" value="1"/>
</dbReference>
<dbReference type="EMBL" id="JAJTJA010000013">
    <property type="protein sequence ID" value="KAH8690734.1"/>
    <property type="molecule type" value="Genomic_DNA"/>
</dbReference>
<evidence type="ECO:0000313" key="10">
    <source>
        <dbReference type="Proteomes" id="UP001201262"/>
    </source>
</evidence>